<evidence type="ECO:0000256" key="1">
    <source>
        <dbReference type="SAM" id="MobiDB-lite"/>
    </source>
</evidence>
<evidence type="ECO:0000313" key="2">
    <source>
        <dbReference type="EMBL" id="KAF0977639.1"/>
    </source>
</evidence>
<dbReference type="AlphaFoldDB" id="A0A6A5BXH9"/>
<dbReference type="GeneID" id="68110849"/>
<evidence type="ECO:0000313" key="3">
    <source>
        <dbReference type="Proteomes" id="UP000444721"/>
    </source>
</evidence>
<keyword evidence="3" id="KW-1185">Reference proteome</keyword>
<feature type="region of interest" description="Disordered" evidence="1">
    <location>
        <begin position="87"/>
        <end position="211"/>
    </location>
</feature>
<dbReference type="VEuPathDB" id="AmoebaDB:NfTy_070030"/>
<feature type="compositionally biased region" description="Polar residues" evidence="1">
    <location>
        <begin position="30"/>
        <end position="61"/>
    </location>
</feature>
<gene>
    <name evidence="2" type="ORF">FDP41_003631</name>
</gene>
<accession>A0A6A5BXH9</accession>
<feature type="compositionally biased region" description="Polar residues" evidence="1">
    <location>
        <begin position="116"/>
        <end position="172"/>
    </location>
</feature>
<feature type="compositionally biased region" description="Polar residues" evidence="1">
    <location>
        <begin position="187"/>
        <end position="200"/>
    </location>
</feature>
<organism evidence="2 3">
    <name type="scientific">Naegleria fowleri</name>
    <name type="common">Brain eating amoeba</name>
    <dbReference type="NCBI Taxonomy" id="5763"/>
    <lineage>
        <taxon>Eukaryota</taxon>
        <taxon>Discoba</taxon>
        <taxon>Heterolobosea</taxon>
        <taxon>Tetramitia</taxon>
        <taxon>Eutetramitia</taxon>
        <taxon>Vahlkampfiidae</taxon>
        <taxon>Naegleria</taxon>
    </lineage>
</organism>
<protein>
    <submittedName>
        <fullName evidence="2">Uncharacterized protein</fullName>
    </submittedName>
</protein>
<dbReference type="EMBL" id="VFQX01000034">
    <property type="protein sequence ID" value="KAF0977639.1"/>
    <property type="molecule type" value="Genomic_DNA"/>
</dbReference>
<dbReference type="Proteomes" id="UP000444721">
    <property type="component" value="Unassembled WGS sequence"/>
</dbReference>
<name>A0A6A5BXH9_NAEFO</name>
<feature type="region of interest" description="Disordered" evidence="1">
    <location>
        <begin position="1"/>
        <end position="74"/>
    </location>
</feature>
<dbReference type="VEuPathDB" id="AmoebaDB:NF0128720"/>
<reference evidence="2 3" key="1">
    <citation type="journal article" date="2019" name="Sci. Rep.">
        <title>Nanopore sequencing improves the draft genome of the human pathogenic amoeba Naegleria fowleri.</title>
        <authorList>
            <person name="Liechti N."/>
            <person name="Schurch N."/>
            <person name="Bruggmann R."/>
            <person name="Wittwer M."/>
        </authorList>
    </citation>
    <scope>NUCLEOTIDE SEQUENCE [LARGE SCALE GENOMIC DNA]</scope>
    <source>
        <strain evidence="2 3">ATCC 30894</strain>
    </source>
</reference>
<comment type="caution">
    <text evidence="2">The sequence shown here is derived from an EMBL/GenBank/DDBJ whole genome shotgun (WGS) entry which is preliminary data.</text>
</comment>
<sequence length="263" mass="29403">MGSSASSSLINNNNGKSHHGIGEFNDNDPHTNISLHTGSTPQTKQTPLSNKNKESSTSFSAFLQKRVSPEKHPQQLKHYDDLHSLNVDDESESDQNNHISHHISHHPSHLKPICTKSKSSSTYLALESTSSDWRNHSPQRQRSNSIAPPQQQFSQTNKNVSSPVKTQSSKNENFAPKNVCKHHSKTKTSSLPKKQNNIVNQKDEDDPPISEVMDSFRKMKLITSKTNDSSSSSCSPNKELSFKYLLQKSNSQCEEFFIVVTPP</sequence>
<dbReference type="VEuPathDB" id="AmoebaDB:FDP41_003631"/>
<feature type="compositionally biased region" description="Basic residues" evidence="1">
    <location>
        <begin position="99"/>
        <end position="109"/>
    </location>
</feature>
<proteinExistence type="predicted"/>
<dbReference type="RefSeq" id="XP_044562352.1">
    <property type="nucleotide sequence ID" value="XM_044706957.1"/>
</dbReference>
<feature type="compositionally biased region" description="Low complexity" evidence="1">
    <location>
        <begin position="1"/>
        <end position="14"/>
    </location>
</feature>